<evidence type="ECO:0000313" key="2">
    <source>
        <dbReference type="Proteomes" id="UP000033092"/>
    </source>
</evidence>
<dbReference type="EMBL" id="CP009507">
    <property type="protein sequence ID" value="AKB33651.1"/>
    <property type="molecule type" value="Genomic_DNA"/>
</dbReference>
<dbReference type="PATRIC" id="fig|1434119.4.peg.3857"/>
<gene>
    <name evidence="1" type="ORF">MSSIH_2961</name>
</gene>
<dbReference type="KEGG" id="msz:MSSIH_2961"/>
<proteinExistence type="predicted"/>
<dbReference type="PANTHER" id="PTHR35004">
    <property type="entry name" value="TRANSPOSASE RV3428C-RELATED"/>
    <property type="match status" value="1"/>
</dbReference>
<dbReference type="HOGENOM" id="CLU_3262101_0_0_2"/>
<dbReference type="PANTHER" id="PTHR35004:SF6">
    <property type="entry name" value="TRANSPOSASE"/>
    <property type="match status" value="1"/>
</dbReference>
<dbReference type="AlphaFoldDB" id="A0A0E3LBE9"/>
<sequence>MILGYSRMRYVEFTLSIDTSTLLQCHLNAFEYFGGFTQEILYDNMV</sequence>
<reference evidence="1 2" key="1">
    <citation type="submission" date="2014-07" db="EMBL/GenBank/DDBJ databases">
        <title>Methanogenic archaea and the global carbon cycle.</title>
        <authorList>
            <person name="Henriksen J.R."/>
            <person name="Luke J."/>
            <person name="Reinhart S."/>
            <person name="Benedict M.N."/>
            <person name="Youngblut N.D."/>
            <person name="Metcalf M.E."/>
            <person name="Whitaker R.J."/>
            <person name="Metcalf W.W."/>
        </authorList>
    </citation>
    <scope>NUCLEOTIDE SEQUENCE [LARGE SCALE GENOMIC DNA]</scope>
    <source>
        <strain evidence="1 2">HI350</strain>
    </source>
</reference>
<accession>A0A0E3LBE9</accession>
<evidence type="ECO:0000313" key="1">
    <source>
        <dbReference type="EMBL" id="AKB33651.1"/>
    </source>
</evidence>
<name>A0A0E3LBE9_9EURY</name>
<dbReference type="Proteomes" id="UP000033092">
    <property type="component" value="Chromosome"/>
</dbReference>
<protein>
    <submittedName>
        <fullName evidence="1">Mobile element protein</fullName>
    </submittedName>
</protein>
<organism evidence="1 2">
    <name type="scientific">Methanosarcina siciliae HI350</name>
    <dbReference type="NCBI Taxonomy" id="1434119"/>
    <lineage>
        <taxon>Archaea</taxon>
        <taxon>Methanobacteriati</taxon>
        <taxon>Methanobacteriota</taxon>
        <taxon>Stenosarchaea group</taxon>
        <taxon>Methanomicrobia</taxon>
        <taxon>Methanosarcinales</taxon>
        <taxon>Methanosarcinaceae</taxon>
        <taxon>Methanosarcina</taxon>
    </lineage>
</organism>